<name>A0A5P1EE96_ASPOF</name>
<proteinExistence type="predicted"/>
<keyword evidence="2" id="KW-1185">Reference proteome</keyword>
<protein>
    <submittedName>
        <fullName evidence="1">Uncharacterized protein</fullName>
    </submittedName>
</protein>
<sequence length="177" mass="19685">MISAPVAAARRRRPCSPQWMKVIEALVEEQSVPEARVALASGISAFLYLFISIHGSLAHWSSFLPPSMASGSLASLVHNEARMSLLRRCDSSVLHDDLRRWVKDYIILSSLTLSIRSSKHSIYNYEVAAITIEREEMAEEILSGLLELARVEPSTEDRVDVATLAEASEAPEPFEDF</sequence>
<evidence type="ECO:0000313" key="2">
    <source>
        <dbReference type="Proteomes" id="UP000243459"/>
    </source>
</evidence>
<dbReference type="AlphaFoldDB" id="A0A5P1EE96"/>
<evidence type="ECO:0000313" key="1">
    <source>
        <dbReference type="EMBL" id="ONK63507.1"/>
    </source>
</evidence>
<gene>
    <name evidence="1" type="ORF">A4U43_C07F15930</name>
</gene>
<dbReference type="Gramene" id="ONK63507">
    <property type="protein sequence ID" value="ONK63507"/>
    <property type="gene ID" value="A4U43_C07F15930"/>
</dbReference>
<reference evidence="2" key="1">
    <citation type="journal article" date="2017" name="Nat. Commun.">
        <title>The asparagus genome sheds light on the origin and evolution of a young Y chromosome.</title>
        <authorList>
            <person name="Harkess A."/>
            <person name="Zhou J."/>
            <person name="Xu C."/>
            <person name="Bowers J.E."/>
            <person name="Van der Hulst R."/>
            <person name="Ayyampalayam S."/>
            <person name="Mercati F."/>
            <person name="Riccardi P."/>
            <person name="McKain M.R."/>
            <person name="Kakrana A."/>
            <person name="Tang H."/>
            <person name="Ray J."/>
            <person name="Groenendijk J."/>
            <person name="Arikit S."/>
            <person name="Mathioni S.M."/>
            <person name="Nakano M."/>
            <person name="Shan H."/>
            <person name="Telgmann-Rauber A."/>
            <person name="Kanno A."/>
            <person name="Yue Z."/>
            <person name="Chen H."/>
            <person name="Li W."/>
            <person name="Chen Y."/>
            <person name="Xu X."/>
            <person name="Zhang Y."/>
            <person name="Luo S."/>
            <person name="Chen H."/>
            <person name="Gao J."/>
            <person name="Mao Z."/>
            <person name="Pires J.C."/>
            <person name="Luo M."/>
            <person name="Kudrna D."/>
            <person name="Wing R.A."/>
            <person name="Meyers B.C."/>
            <person name="Yi K."/>
            <person name="Kong H."/>
            <person name="Lavrijsen P."/>
            <person name="Sunseri F."/>
            <person name="Falavigna A."/>
            <person name="Ye Y."/>
            <person name="Leebens-Mack J.H."/>
            <person name="Chen G."/>
        </authorList>
    </citation>
    <scope>NUCLEOTIDE SEQUENCE [LARGE SCALE GENOMIC DNA]</scope>
    <source>
        <strain evidence="2">cv. DH0086</strain>
    </source>
</reference>
<accession>A0A5P1EE96</accession>
<organism evidence="1 2">
    <name type="scientific">Asparagus officinalis</name>
    <name type="common">Garden asparagus</name>
    <dbReference type="NCBI Taxonomy" id="4686"/>
    <lineage>
        <taxon>Eukaryota</taxon>
        <taxon>Viridiplantae</taxon>
        <taxon>Streptophyta</taxon>
        <taxon>Embryophyta</taxon>
        <taxon>Tracheophyta</taxon>
        <taxon>Spermatophyta</taxon>
        <taxon>Magnoliopsida</taxon>
        <taxon>Liliopsida</taxon>
        <taxon>Asparagales</taxon>
        <taxon>Asparagaceae</taxon>
        <taxon>Asparagoideae</taxon>
        <taxon>Asparagus</taxon>
    </lineage>
</organism>
<dbReference type="EMBL" id="CM007387">
    <property type="protein sequence ID" value="ONK63507.1"/>
    <property type="molecule type" value="Genomic_DNA"/>
</dbReference>
<dbReference type="Proteomes" id="UP000243459">
    <property type="component" value="Chromosome 7"/>
</dbReference>